<reference evidence="6 7" key="1">
    <citation type="submission" date="2013-07" db="EMBL/GenBank/DDBJ databases">
        <authorList>
            <person name="Stoco P.H."/>
            <person name="Wagner G."/>
            <person name="Gerber A."/>
            <person name="Zaha A."/>
            <person name="Thompson C."/>
            <person name="Bartholomeu D.C."/>
            <person name="Luckemeyer D.D."/>
            <person name="Bahia D."/>
            <person name="Loreto E."/>
            <person name="Prestes E.B."/>
            <person name="Lima F.M."/>
            <person name="Rodrigues-Luiz G."/>
            <person name="Vallejo G.A."/>
            <person name="Filho J.F."/>
            <person name="Monteiro K.M."/>
            <person name="Tyler K.M."/>
            <person name="de Almeida L.G."/>
            <person name="Ortiz M.F."/>
            <person name="Siervo M.A."/>
            <person name="de Moraes M.H."/>
            <person name="Cunha O.L."/>
            <person name="Mendonca-Neto R."/>
            <person name="Silva R."/>
            <person name="Teixeira S.M."/>
            <person name="Murta S.M."/>
            <person name="Sincero T.C."/>
            <person name="Mendes T.A."/>
            <person name="Urmenyi T.P."/>
            <person name="Silva V.G."/>
            <person name="da Rocha W.D."/>
            <person name="Andersson B."/>
            <person name="Romanha A.J."/>
            <person name="Steindel M."/>
            <person name="de Vasconcelos A.T."/>
            <person name="Grisard E.C."/>
        </authorList>
    </citation>
    <scope>NUCLEOTIDE SEQUENCE [LARGE SCALE GENOMIC DNA]</scope>
    <source>
        <strain evidence="6 7">SC58</strain>
    </source>
</reference>
<keyword evidence="5" id="KW-1133">Transmembrane helix</keyword>
<dbReference type="PANTHER" id="PTHR13390:SF0">
    <property type="entry name" value="LIPID DROPLET-ASSOCIATED HYDROLASE"/>
    <property type="match status" value="1"/>
</dbReference>
<dbReference type="PANTHER" id="PTHR13390">
    <property type="entry name" value="LIPASE"/>
    <property type="match status" value="1"/>
</dbReference>
<accession>A0A061J923</accession>
<dbReference type="Gene3D" id="3.40.50.1820">
    <property type="entry name" value="alpha/beta hydrolase"/>
    <property type="match status" value="1"/>
</dbReference>
<evidence type="ECO:0008006" key="8">
    <source>
        <dbReference type="Google" id="ProtNLM"/>
    </source>
</evidence>
<comment type="similarity">
    <text evidence="2">Belongs to the AB hydrolase superfamily. LDAH family.</text>
</comment>
<evidence type="ECO:0000313" key="6">
    <source>
        <dbReference type="EMBL" id="ESL11933.1"/>
    </source>
</evidence>
<evidence type="ECO:0000256" key="5">
    <source>
        <dbReference type="SAM" id="Phobius"/>
    </source>
</evidence>
<evidence type="ECO:0000256" key="4">
    <source>
        <dbReference type="ARBA" id="ARBA00022801"/>
    </source>
</evidence>
<dbReference type="OrthoDB" id="448051at2759"/>
<evidence type="ECO:0000256" key="3">
    <source>
        <dbReference type="ARBA" id="ARBA00022677"/>
    </source>
</evidence>
<gene>
    <name evidence="6" type="ORF">TRSC58_00308</name>
</gene>
<dbReference type="InterPro" id="IPR019363">
    <property type="entry name" value="LDAH"/>
</dbReference>
<dbReference type="GO" id="GO:0019915">
    <property type="term" value="P:lipid storage"/>
    <property type="evidence" value="ECO:0007669"/>
    <property type="project" value="InterPro"/>
</dbReference>
<keyword evidence="3" id="KW-0551">Lipid droplet</keyword>
<evidence type="ECO:0000256" key="2">
    <source>
        <dbReference type="ARBA" id="ARBA00008300"/>
    </source>
</evidence>
<keyword evidence="5" id="KW-0472">Membrane</keyword>
<dbReference type="GO" id="GO:0016298">
    <property type="term" value="F:lipase activity"/>
    <property type="evidence" value="ECO:0007669"/>
    <property type="project" value="InterPro"/>
</dbReference>
<sequence>MSFPNAIVTWQSPRGPSSVVEILQSCPNLLDYLCETSCTEAMRRPPSPHRRLFILFPGNPGVVQLYERFVELMSVRRLDVLVMGFAGHSVVDQNNGRVFDLQDQVETADHFLHAIFTPYTLKWYGRHIYVGGHSIGAFVALQMLPRFSSIKRCFSLCGVLSNVQDSPNGKRLFFLGSNMMLYSMVSYCLVLVFLMPRVLFAVLLRWYAPTVRPSLRRLMTRHLNQNILWNCFGMARQEFHQVRALDKPLLRAVEDRMVFFYVTSDKWATPQHASEVRDLCKGNAGFVMEMDADVPHAWCLNHNEVVIERGVMPFL</sequence>
<organism evidence="6 7">
    <name type="scientific">Trypanosoma rangeli SC58</name>
    <dbReference type="NCBI Taxonomy" id="429131"/>
    <lineage>
        <taxon>Eukaryota</taxon>
        <taxon>Discoba</taxon>
        <taxon>Euglenozoa</taxon>
        <taxon>Kinetoplastea</taxon>
        <taxon>Metakinetoplastina</taxon>
        <taxon>Trypanosomatida</taxon>
        <taxon>Trypanosomatidae</taxon>
        <taxon>Trypanosoma</taxon>
        <taxon>Herpetosoma</taxon>
    </lineage>
</organism>
<comment type="caution">
    <text evidence="6">The sequence shown here is derived from an EMBL/GenBank/DDBJ whole genome shotgun (WGS) entry which is preliminary data.</text>
</comment>
<evidence type="ECO:0000313" key="7">
    <source>
        <dbReference type="Proteomes" id="UP000031737"/>
    </source>
</evidence>
<name>A0A061J923_TRYRA</name>
<dbReference type="EMBL" id="AUPL01000308">
    <property type="protein sequence ID" value="ESL11933.1"/>
    <property type="molecule type" value="Genomic_DNA"/>
</dbReference>
<protein>
    <recommendedName>
        <fullName evidence="8">Lipid droplet-associated hydrolase</fullName>
    </recommendedName>
</protein>
<evidence type="ECO:0000256" key="1">
    <source>
        <dbReference type="ARBA" id="ARBA00004502"/>
    </source>
</evidence>
<dbReference type="SUPFAM" id="SSF53474">
    <property type="entry name" value="alpha/beta-Hydrolases"/>
    <property type="match status" value="1"/>
</dbReference>
<feature type="transmembrane region" description="Helical" evidence="5">
    <location>
        <begin position="180"/>
        <end position="207"/>
    </location>
</feature>
<dbReference type="GO" id="GO:0005811">
    <property type="term" value="C:lipid droplet"/>
    <property type="evidence" value="ECO:0007669"/>
    <property type="project" value="UniProtKB-SubCell"/>
</dbReference>
<keyword evidence="7" id="KW-1185">Reference proteome</keyword>
<dbReference type="Proteomes" id="UP000031737">
    <property type="component" value="Unassembled WGS sequence"/>
</dbReference>
<dbReference type="InterPro" id="IPR029058">
    <property type="entry name" value="AB_hydrolase_fold"/>
</dbReference>
<dbReference type="Pfam" id="PF10230">
    <property type="entry name" value="LIDHydrolase"/>
    <property type="match status" value="1"/>
</dbReference>
<dbReference type="AlphaFoldDB" id="A0A061J923"/>
<keyword evidence="5" id="KW-0812">Transmembrane</keyword>
<comment type="subcellular location">
    <subcellularLocation>
        <location evidence="1">Lipid droplet</location>
    </subcellularLocation>
</comment>
<dbReference type="VEuPathDB" id="TriTrypDB:TRSC58_00308"/>
<proteinExistence type="inferred from homology"/>
<keyword evidence="4" id="KW-0378">Hydrolase</keyword>